<sequence>MMAIRFTLLNLGEMVMKYRYLSKVLISFMLIFSLMFTYVSASSDVDIQNDRAKALHSLGILKGYPDGSLGLGDKIKRSEFFTMVVRILGLENSDVSGGELPFKDIDKSHWAYNNIKIAYKHGLIAGNPDGTIAPNNYITYPEVLTVLVRALGYEEPKEGKWPDRIINLSGNLGMTKDVNIPANKQVTRGEASVIIYNTLTVNFK</sequence>
<dbReference type="PROSITE" id="PS51272">
    <property type="entry name" value="SLH"/>
    <property type="match status" value="2"/>
</dbReference>
<dbReference type="Proteomes" id="UP000236151">
    <property type="component" value="Unassembled WGS sequence"/>
</dbReference>
<keyword evidence="1" id="KW-0677">Repeat</keyword>
<comment type="caution">
    <text evidence="3">The sequence shown here is derived from an EMBL/GenBank/DDBJ whole genome shotgun (WGS) entry which is preliminary data.</text>
</comment>
<dbReference type="EMBL" id="NIOJ01000022">
    <property type="protein sequence ID" value="PNT98998.1"/>
    <property type="molecule type" value="Genomic_DNA"/>
</dbReference>
<accession>A0A2K2FE63</accession>
<evidence type="ECO:0000313" key="4">
    <source>
        <dbReference type="Proteomes" id="UP000236151"/>
    </source>
</evidence>
<evidence type="ECO:0000256" key="1">
    <source>
        <dbReference type="ARBA" id="ARBA00022737"/>
    </source>
</evidence>
<proteinExistence type="predicted"/>
<dbReference type="KEGG" id="cthd:CDO33_19680"/>
<gene>
    <name evidence="3" type="ORF">CDQ84_09655</name>
</gene>
<dbReference type="InterPro" id="IPR051465">
    <property type="entry name" value="Cell_Envelope_Struct_Comp"/>
</dbReference>
<evidence type="ECO:0000259" key="2">
    <source>
        <dbReference type="PROSITE" id="PS51272"/>
    </source>
</evidence>
<protein>
    <recommendedName>
        <fullName evidence="2">SLH domain-containing protein</fullName>
    </recommendedName>
</protein>
<dbReference type="AlphaFoldDB" id="A0A2K2FE63"/>
<evidence type="ECO:0000313" key="3">
    <source>
        <dbReference type="EMBL" id="PNT98998.1"/>
    </source>
</evidence>
<dbReference type="PANTHER" id="PTHR43308">
    <property type="entry name" value="OUTER MEMBRANE PROTEIN ALPHA-RELATED"/>
    <property type="match status" value="1"/>
</dbReference>
<feature type="domain" description="SLH" evidence="2">
    <location>
        <begin position="98"/>
        <end position="161"/>
    </location>
</feature>
<organism evidence="3 4">
    <name type="scientific">Clostridium thermosuccinogenes</name>
    <dbReference type="NCBI Taxonomy" id="84032"/>
    <lineage>
        <taxon>Bacteria</taxon>
        <taxon>Bacillati</taxon>
        <taxon>Bacillota</taxon>
        <taxon>Clostridia</taxon>
        <taxon>Eubacteriales</taxon>
        <taxon>Clostridiaceae</taxon>
        <taxon>Clostridium</taxon>
    </lineage>
</organism>
<dbReference type="Pfam" id="PF00395">
    <property type="entry name" value="SLH"/>
    <property type="match status" value="2"/>
</dbReference>
<name>A0A2K2FE63_9CLOT</name>
<feature type="domain" description="SLH" evidence="2">
    <location>
        <begin position="35"/>
        <end position="97"/>
    </location>
</feature>
<dbReference type="InterPro" id="IPR001119">
    <property type="entry name" value="SLH_dom"/>
</dbReference>
<reference evidence="3 4" key="1">
    <citation type="submission" date="2017-06" db="EMBL/GenBank/DDBJ databases">
        <title>Investigating the central metabolism of Clostridium thermosuccinogenes.</title>
        <authorList>
            <person name="Koendjbiharie J.G."/>
            <person name="van Kranenburg R."/>
        </authorList>
    </citation>
    <scope>NUCLEOTIDE SEQUENCE [LARGE SCALE GENOMIC DNA]</scope>
    <source>
        <strain evidence="3 4">DSM 5806</strain>
    </source>
</reference>
<keyword evidence="4" id="KW-1185">Reference proteome</keyword>